<evidence type="ECO:0000313" key="3">
    <source>
        <dbReference type="EMBL" id="GAA4919820.1"/>
    </source>
</evidence>
<dbReference type="Gene3D" id="1.10.600.10">
    <property type="entry name" value="Farnesyl Diphosphate Synthase"/>
    <property type="match status" value="1"/>
</dbReference>
<dbReference type="CDD" id="cd00683">
    <property type="entry name" value="Trans_IPPS_HH"/>
    <property type="match status" value="1"/>
</dbReference>
<reference evidence="4" key="1">
    <citation type="journal article" date="2019" name="Int. J. Syst. Evol. Microbiol.">
        <title>The Global Catalogue of Microorganisms (GCM) 10K type strain sequencing project: providing services to taxonomists for standard genome sequencing and annotation.</title>
        <authorList>
            <consortium name="The Broad Institute Genomics Platform"/>
            <consortium name="The Broad Institute Genome Sequencing Center for Infectious Disease"/>
            <person name="Wu L."/>
            <person name="Ma J."/>
        </authorList>
    </citation>
    <scope>NUCLEOTIDE SEQUENCE [LARGE SCALE GENOMIC DNA]</scope>
    <source>
        <strain evidence="4">JCM 19129</strain>
    </source>
</reference>
<name>A0ABP9FWR2_9MICC</name>
<dbReference type="SFLD" id="SFLDG01212">
    <property type="entry name" value="Phytoene_synthase_like"/>
    <property type="match status" value="1"/>
</dbReference>
<dbReference type="EMBL" id="BAABLW010000007">
    <property type="protein sequence ID" value="GAA4919820.1"/>
    <property type="molecule type" value="Genomic_DNA"/>
</dbReference>
<dbReference type="SFLD" id="SFLDG01018">
    <property type="entry name" value="Squalene/Phytoene_Synthase_Lik"/>
    <property type="match status" value="1"/>
</dbReference>
<protein>
    <submittedName>
        <fullName evidence="3">Phytoene/squalene synthase family protein</fullName>
    </submittedName>
</protein>
<dbReference type="InterPro" id="IPR019845">
    <property type="entry name" value="Squalene/phytoene_synthase_CS"/>
</dbReference>
<dbReference type="PROSITE" id="PS01045">
    <property type="entry name" value="SQUALEN_PHYTOEN_SYN_2"/>
    <property type="match status" value="1"/>
</dbReference>
<dbReference type="SUPFAM" id="SSF48576">
    <property type="entry name" value="Terpenoid synthases"/>
    <property type="match status" value="1"/>
</dbReference>
<dbReference type="InterPro" id="IPR044843">
    <property type="entry name" value="Trans_IPPS_bact-type"/>
</dbReference>
<dbReference type="Pfam" id="PF00494">
    <property type="entry name" value="SQS_PSY"/>
    <property type="match status" value="1"/>
</dbReference>
<dbReference type="InterPro" id="IPR008949">
    <property type="entry name" value="Isoprenoid_synthase_dom_sf"/>
</dbReference>
<organism evidence="3 4">
    <name type="scientific">Nesterenkonia rhizosphaerae</name>
    <dbReference type="NCBI Taxonomy" id="1348272"/>
    <lineage>
        <taxon>Bacteria</taxon>
        <taxon>Bacillati</taxon>
        <taxon>Actinomycetota</taxon>
        <taxon>Actinomycetes</taxon>
        <taxon>Micrococcales</taxon>
        <taxon>Micrococcaceae</taxon>
        <taxon>Nesterenkonia</taxon>
    </lineage>
</organism>
<dbReference type="SFLD" id="SFLDS00005">
    <property type="entry name" value="Isoprenoid_Synthase_Type_I"/>
    <property type="match status" value="1"/>
</dbReference>
<sequence>MHPPQPSSDLDLYSRAAAEAASRVIREYSTSFQLATRLLPGQQRADIRSVYALVRVADEIVDGTAEEAGLGPGSRRGVLDALEQETLTALGSGFSANLIVHAFATTARRTGIEIPLITAFFTSMRRDLDPVTSLSEEQYRSYVHGSAEAVGLMCLRVFLQEQHTAEEDLAELENGARRLGAAFQKINFLRDIAEDAEHLGRCYFPGASRGELSEQRKTEIVADIDADLHAAWKVIPQLPFPARRPTALAAALFSELNDRLRRTPARQLLEQRVSVPSWVKIRLLASTVLTVRSGAAR</sequence>
<dbReference type="Proteomes" id="UP001500368">
    <property type="component" value="Unassembled WGS sequence"/>
</dbReference>
<evidence type="ECO:0000313" key="4">
    <source>
        <dbReference type="Proteomes" id="UP001500368"/>
    </source>
</evidence>
<evidence type="ECO:0000256" key="1">
    <source>
        <dbReference type="ARBA" id="ARBA00004684"/>
    </source>
</evidence>
<dbReference type="InterPro" id="IPR033904">
    <property type="entry name" value="Trans_IPPS_HH"/>
</dbReference>
<dbReference type="PANTHER" id="PTHR31480">
    <property type="entry name" value="BIFUNCTIONAL LYCOPENE CYCLASE/PHYTOENE SYNTHASE"/>
    <property type="match status" value="1"/>
</dbReference>
<dbReference type="InterPro" id="IPR002060">
    <property type="entry name" value="Squ/phyt_synthse"/>
</dbReference>
<dbReference type="RefSeq" id="WP_345477417.1">
    <property type="nucleotide sequence ID" value="NZ_BAABLW010000007.1"/>
</dbReference>
<proteinExistence type="predicted"/>
<comment type="pathway">
    <text evidence="1">Carotenoid biosynthesis; phytoene biosynthesis.</text>
</comment>
<keyword evidence="4" id="KW-1185">Reference proteome</keyword>
<accession>A0ABP9FWR2</accession>
<keyword evidence="2" id="KW-0808">Transferase</keyword>
<gene>
    <name evidence="3" type="ORF">GCM10025790_14760</name>
</gene>
<evidence type="ECO:0000256" key="2">
    <source>
        <dbReference type="ARBA" id="ARBA00022679"/>
    </source>
</evidence>
<comment type="caution">
    <text evidence="3">The sequence shown here is derived from an EMBL/GenBank/DDBJ whole genome shotgun (WGS) entry which is preliminary data.</text>
</comment>